<protein>
    <submittedName>
        <fullName evidence="5">Uveal autoantigen with coiled-coil domains and ankyrin repeats-like</fullName>
    </submittedName>
</protein>
<dbReference type="Gene3D" id="1.25.40.20">
    <property type="entry name" value="Ankyrin repeat-containing domain"/>
    <property type="match status" value="1"/>
</dbReference>
<evidence type="ECO:0000256" key="2">
    <source>
        <dbReference type="ARBA" id="ARBA00023043"/>
    </source>
</evidence>
<dbReference type="AlphaFoldDB" id="A0A6P8IM65"/>
<proteinExistence type="predicted"/>
<dbReference type="PROSITE" id="PS50297">
    <property type="entry name" value="ANK_REP_REGION"/>
    <property type="match status" value="1"/>
</dbReference>
<dbReference type="GO" id="GO:0045944">
    <property type="term" value="P:positive regulation of transcription by RNA polymerase II"/>
    <property type="evidence" value="ECO:0007669"/>
    <property type="project" value="TreeGrafter"/>
</dbReference>
<reference evidence="5" key="1">
    <citation type="submission" date="2025-08" db="UniProtKB">
        <authorList>
            <consortium name="RefSeq"/>
        </authorList>
    </citation>
    <scope>IDENTIFICATION</scope>
    <source>
        <tissue evidence="5">Tentacle</tissue>
    </source>
</reference>
<dbReference type="OrthoDB" id="539213at2759"/>
<evidence type="ECO:0000313" key="4">
    <source>
        <dbReference type="Proteomes" id="UP000515163"/>
    </source>
</evidence>
<name>A0A6P8IM65_ACTTE</name>
<feature type="repeat" description="ANK" evidence="3">
    <location>
        <begin position="255"/>
        <end position="287"/>
    </location>
</feature>
<dbReference type="Pfam" id="PF00023">
    <property type="entry name" value="Ank"/>
    <property type="match status" value="1"/>
</dbReference>
<dbReference type="InterPro" id="IPR002110">
    <property type="entry name" value="Ankyrin_rpt"/>
</dbReference>
<dbReference type="GO" id="GO:0000976">
    <property type="term" value="F:transcription cis-regulatory region binding"/>
    <property type="evidence" value="ECO:0007669"/>
    <property type="project" value="TreeGrafter"/>
</dbReference>
<accession>A0A6P8IM65</accession>
<dbReference type="PROSITE" id="PS50088">
    <property type="entry name" value="ANK_REPEAT"/>
    <property type="match status" value="2"/>
</dbReference>
<evidence type="ECO:0000256" key="1">
    <source>
        <dbReference type="ARBA" id="ARBA00022737"/>
    </source>
</evidence>
<dbReference type="SMART" id="SM00248">
    <property type="entry name" value="ANK"/>
    <property type="match status" value="3"/>
</dbReference>
<dbReference type="PANTHER" id="PTHR24193">
    <property type="entry name" value="ANKYRIN REPEAT PROTEIN"/>
    <property type="match status" value="1"/>
</dbReference>
<dbReference type="RefSeq" id="XP_031567483.1">
    <property type="nucleotide sequence ID" value="XM_031711623.1"/>
</dbReference>
<dbReference type="SUPFAM" id="SSF48403">
    <property type="entry name" value="Ankyrin repeat"/>
    <property type="match status" value="1"/>
</dbReference>
<evidence type="ECO:0000313" key="5">
    <source>
        <dbReference type="RefSeq" id="XP_031567483.1"/>
    </source>
</evidence>
<dbReference type="InParanoid" id="A0A6P8IM65"/>
<feature type="repeat" description="ANK" evidence="3">
    <location>
        <begin position="171"/>
        <end position="204"/>
    </location>
</feature>
<dbReference type="Pfam" id="PF12796">
    <property type="entry name" value="Ank_2"/>
    <property type="match status" value="1"/>
</dbReference>
<dbReference type="PANTHER" id="PTHR24193:SF121">
    <property type="entry name" value="ADA2A-CONTAINING COMPLEX COMPONENT 3, ISOFORM D"/>
    <property type="match status" value="1"/>
</dbReference>
<dbReference type="InterPro" id="IPR036770">
    <property type="entry name" value="Ankyrin_rpt-contain_sf"/>
</dbReference>
<keyword evidence="2 3" id="KW-0040">ANK repeat</keyword>
<dbReference type="Proteomes" id="UP000515163">
    <property type="component" value="Unplaced"/>
</dbReference>
<dbReference type="InterPro" id="IPR050663">
    <property type="entry name" value="Ankyrin-SOCS_Box"/>
</dbReference>
<evidence type="ECO:0000256" key="3">
    <source>
        <dbReference type="PROSITE-ProRule" id="PRU00023"/>
    </source>
</evidence>
<sequence length="458" mass="51029">MAVAPAQFNVVLGFSQTPLTQALENKNFQEALDFINNRYGGCFDEGYYRRIPLYIVLSGEKTCYGKVMPVHLDIARRLIERGANPILRIPESIGAEYIGPGRSPIECVVDLYNTVTAYDLGSTPTDIAPSFPAVLMNGQRCTSVRDLIDDLISLVWMLLGHGAEVNVRDAENKTPLHNTLIRSADLRLAEILCDNGANVNAADRCGNTPLMAVCNPMPWRYYEEYGPAASGYDVSRAIFYLLRFDNLKINSCGVHGRTALFYAMQSGNFHVAKILLERGANPNMRGMGPDGSYISPLLASLIPWTALDRKDIKANLQAVATLVDEGFFSTPEILKEVLEYAVDDNGSKILQQNLLHKGVNLIQLLFGQGSAPLTQLAARTAIEHKFPNLEFSSMSSFNVSNLIRSQGLPLELITHLEVVLLREKILHVLSEIDWDEWDVEEYSLNDSDDYDESDDEFW</sequence>
<gene>
    <name evidence="5" type="primary">LOC116302341</name>
</gene>
<dbReference type="GeneID" id="116302341"/>
<keyword evidence="4" id="KW-1185">Reference proteome</keyword>
<dbReference type="KEGG" id="aten:116302341"/>
<organism evidence="4 5">
    <name type="scientific">Actinia tenebrosa</name>
    <name type="common">Australian red waratah sea anemone</name>
    <dbReference type="NCBI Taxonomy" id="6105"/>
    <lineage>
        <taxon>Eukaryota</taxon>
        <taxon>Metazoa</taxon>
        <taxon>Cnidaria</taxon>
        <taxon>Anthozoa</taxon>
        <taxon>Hexacorallia</taxon>
        <taxon>Actiniaria</taxon>
        <taxon>Actiniidae</taxon>
        <taxon>Actinia</taxon>
    </lineage>
</organism>
<dbReference type="GO" id="GO:0005634">
    <property type="term" value="C:nucleus"/>
    <property type="evidence" value="ECO:0007669"/>
    <property type="project" value="TreeGrafter"/>
</dbReference>
<keyword evidence="1" id="KW-0677">Repeat</keyword>